<feature type="transmembrane region" description="Helical" evidence="7">
    <location>
        <begin position="379"/>
        <end position="400"/>
    </location>
</feature>
<evidence type="ECO:0000256" key="1">
    <source>
        <dbReference type="ARBA" id="ARBA00004651"/>
    </source>
</evidence>
<keyword evidence="5 7" id="KW-1133">Transmembrane helix</keyword>
<evidence type="ECO:0000256" key="4">
    <source>
        <dbReference type="ARBA" id="ARBA00022692"/>
    </source>
</evidence>
<dbReference type="InterPro" id="IPR036259">
    <property type="entry name" value="MFS_trans_sf"/>
</dbReference>
<feature type="transmembrane region" description="Helical" evidence="7">
    <location>
        <begin position="230"/>
        <end position="252"/>
    </location>
</feature>
<keyword evidence="6 7" id="KW-0472">Membrane</keyword>
<dbReference type="AlphaFoldDB" id="A0A934NEZ6"/>
<dbReference type="PROSITE" id="PS50850">
    <property type="entry name" value="MFS"/>
    <property type="match status" value="1"/>
</dbReference>
<accession>A0A934NEZ6</accession>
<evidence type="ECO:0000256" key="2">
    <source>
        <dbReference type="ARBA" id="ARBA00022448"/>
    </source>
</evidence>
<reference evidence="9 10" key="1">
    <citation type="submission" date="2020-10" db="EMBL/GenBank/DDBJ databases">
        <title>Ca. Dormibacterota MAGs.</title>
        <authorList>
            <person name="Montgomery K."/>
        </authorList>
    </citation>
    <scope>NUCLEOTIDE SEQUENCE [LARGE SCALE GENOMIC DNA]</scope>
    <source>
        <strain evidence="9">SC8811_S16_3</strain>
    </source>
</reference>
<dbReference type="GO" id="GO:0022857">
    <property type="term" value="F:transmembrane transporter activity"/>
    <property type="evidence" value="ECO:0007669"/>
    <property type="project" value="InterPro"/>
</dbReference>
<dbReference type="InterPro" id="IPR020846">
    <property type="entry name" value="MFS_dom"/>
</dbReference>
<feature type="transmembrane region" description="Helical" evidence="7">
    <location>
        <begin position="20"/>
        <end position="40"/>
    </location>
</feature>
<evidence type="ECO:0000256" key="7">
    <source>
        <dbReference type="SAM" id="Phobius"/>
    </source>
</evidence>
<sequence>MTALRRLAGGTFGSLAVRNYRLYFFGQVVSVSGSWMQRIAQSWLVLHLTGSGVALGAVSALQFLPVLLLGAWGGLVADRFDKRRVLLGTQAAMGVLALGLALATLSGVVNVAMVYAFALALGFVAAIDMPARQAFVMEMVGRQHITNAVSLNSAVFTSARVIGPALAGVLISVAGTGWCFLINAASFLAVLLALAAMNPSELHRSVPTARGRGQLRAGISYAWGNREVRALLLIIASVGTLALNFNVILPLVARNSFHGDATTFGLLFSTLGIGSLAGALFTASRRTIGWPGLLGALSVFGLCLLAAAVAPSLIWELLVLVPLGVASLAFQATVNSTLQLRVDAAFRGRVMALYGVVFVGSTPFGSLLVGWVAEHYGPRSGFVLGGVSVLLTALVATFWWRRERQRGAARASGET</sequence>
<dbReference type="Pfam" id="PF05977">
    <property type="entry name" value="MFS_3"/>
    <property type="match status" value="1"/>
</dbReference>
<keyword evidence="4 7" id="KW-0812">Transmembrane</keyword>
<dbReference type="Proteomes" id="UP000620075">
    <property type="component" value="Unassembled WGS sequence"/>
</dbReference>
<comment type="subcellular location">
    <subcellularLocation>
        <location evidence="1">Cell membrane</location>
        <topology evidence="1">Multi-pass membrane protein</topology>
    </subcellularLocation>
</comment>
<evidence type="ECO:0000256" key="5">
    <source>
        <dbReference type="ARBA" id="ARBA00022989"/>
    </source>
</evidence>
<protein>
    <submittedName>
        <fullName evidence="9">MFS transporter</fullName>
    </submittedName>
</protein>
<comment type="caution">
    <text evidence="9">The sequence shown here is derived from an EMBL/GenBank/DDBJ whole genome shotgun (WGS) entry which is preliminary data.</text>
</comment>
<evidence type="ECO:0000313" key="9">
    <source>
        <dbReference type="EMBL" id="MBJ7604384.1"/>
    </source>
</evidence>
<organism evidence="9 10">
    <name type="scientific">Candidatus Dormiibacter inghamiae</name>
    <dbReference type="NCBI Taxonomy" id="3127013"/>
    <lineage>
        <taxon>Bacteria</taxon>
        <taxon>Bacillati</taxon>
        <taxon>Candidatus Dormiibacterota</taxon>
        <taxon>Candidatus Dormibacteria</taxon>
        <taxon>Candidatus Dormibacterales</taxon>
        <taxon>Candidatus Dormibacteraceae</taxon>
        <taxon>Candidatus Dormiibacter</taxon>
    </lineage>
</organism>
<evidence type="ECO:0000256" key="6">
    <source>
        <dbReference type="ARBA" id="ARBA00023136"/>
    </source>
</evidence>
<dbReference type="GO" id="GO:0005886">
    <property type="term" value="C:plasma membrane"/>
    <property type="evidence" value="ECO:0007669"/>
    <property type="project" value="UniProtKB-SubCell"/>
</dbReference>
<evidence type="ECO:0000313" key="10">
    <source>
        <dbReference type="Proteomes" id="UP000620075"/>
    </source>
</evidence>
<dbReference type="PANTHER" id="PTHR23513">
    <property type="entry name" value="INTEGRAL MEMBRANE EFFLUX PROTEIN-RELATED"/>
    <property type="match status" value="1"/>
</dbReference>
<dbReference type="PANTHER" id="PTHR23513:SF11">
    <property type="entry name" value="STAPHYLOFERRIN A TRANSPORTER"/>
    <property type="match status" value="1"/>
</dbReference>
<keyword evidence="2" id="KW-0813">Transport</keyword>
<feature type="transmembrane region" description="Helical" evidence="7">
    <location>
        <begin position="112"/>
        <end position="131"/>
    </location>
</feature>
<feature type="transmembrane region" description="Helical" evidence="7">
    <location>
        <begin position="317"/>
        <end position="338"/>
    </location>
</feature>
<feature type="transmembrane region" description="Helical" evidence="7">
    <location>
        <begin position="264"/>
        <end position="283"/>
    </location>
</feature>
<dbReference type="InterPro" id="IPR010290">
    <property type="entry name" value="TM_effector"/>
</dbReference>
<feature type="transmembrane region" description="Helical" evidence="7">
    <location>
        <begin position="290"/>
        <end position="311"/>
    </location>
</feature>
<dbReference type="SUPFAM" id="SSF103473">
    <property type="entry name" value="MFS general substrate transporter"/>
    <property type="match status" value="1"/>
</dbReference>
<feature type="transmembrane region" description="Helical" evidence="7">
    <location>
        <begin position="85"/>
        <end position="106"/>
    </location>
</feature>
<feature type="transmembrane region" description="Helical" evidence="7">
    <location>
        <begin position="52"/>
        <end position="73"/>
    </location>
</feature>
<dbReference type="Gene3D" id="1.20.1250.20">
    <property type="entry name" value="MFS general substrate transporter like domains"/>
    <property type="match status" value="1"/>
</dbReference>
<dbReference type="CDD" id="cd06173">
    <property type="entry name" value="MFS_MefA_like"/>
    <property type="match status" value="1"/>
</dbReference>
<keyword evidence="3" id="KW-1003">Cell membrane</keyword>
<dbReference type="RefSeq" id="WP_338181938.1">
    <property type="nucleotide sequence ID" value="NZ_JAEKNQ010000057.1"/>
</dbReference>
<evidence type="ECO:0000256" key="3">
    <source>
        <dbReference type="ARBA" id="ARBA00022475"/>
    </source>
</evidence>
<proteinExistence type="predicted"/>
<feature type="transmembrane region" description="Helical" evidence="7">
    <location>
        <begin position="180"/>
        <end position="197"/>
    </location>
</feature>
<dbReference type="EMBL" id="JAEKNQ010000057">
    <property type="protein sequence ID" value="MBJ7604384.1"/>
    <property type="molecule type" value="Genomic_DNA"/>
</dbReference>
<name>A0A934NEZ6_9BACT</name>
<feature type="transmembrane region" description="Helical" evidence="7">
    <location>
        <begin position="350"/>
        <end position="373"/>
    </location>
</feature>
<feature type="domain" description="Major facilitator superfamily (MFS) profile" evidence="8">
    <location>
        <begin position="14"/>
        <end position="404"/>
    </location>
</feature>
<evidence type="ECO:0000259" key="8">
    <source>
        <dbReference type="PROSITE" id="PS50850"/>
    </source>
</evidence>
<gene>
    <name evidence="9" type="ORF">JF888_14545</name>
</gene>
<feature type="transmembrane region" description="Helical" evidence="7">
    <location>
        <begin position="151"/>
        <end position="174"/>
    </location>
</feature>